<dbReference type="EMBL" id="CP016773">
    <property type="protein sequence ID" value="ASY16247.1"/>
    <property type="molecule type" value="Genomic_DNA"/>
</dbReference>
<feature type="signal peptide" evidence="1">
    <location>
        <begin position="1"/>
        <end position="27"/>
    </location>
</feature>
<dbReference type="KEGG" id="psuf:A1sIA56_04980"/>
<dbReference type="OrthoDB" id="3729011at2"/>
<evidence type="ECO:0000256" key="1">
    <source>
        <dbReference type="SAM" id="SignalP"/>
    </source>
</evidence>
<reference evidence="2 3" key="1">
    <citation type="submission" date="2016-07" db="EMBL/GenBank/DDBJ databases">
        <title>High microdiversification within the ubiquitous acI lineage of Actinobacteria.</title>
        <authorList>
            <person name="Neuenschwander S.M."/>
            <person name="Salcher M."/>
            <person name="Ghai R."/>
            <person name="Pernthaler J."/>
        </authorList>
    </citation>
    <scope>NUCLEOTIDE SEQUENCE [LARGE SCALE GENOMIC DNA]</scope>
    <source>
        <strain evidence="2">MMS-IA-56</strain>
    </source>
</reference>
<dbReference type="Pfam" id="PF18986">
    <property type="entry name" value="DUF5719"/>
    <property type="match status" value="1"/>
</dbReference>
<name>A0A249KHJ2_9ACTN</name>
<dbReference type="AlphaFoldDB" id="A0A249KHJ2"/>
<evidence type="ECO:0000313" key="2">
    <source>
        <dbReference type="EMBL" id="ASY16247.1"/>
    </source>
</evidence>
<dbReference type="InterPro" id="IPR043777">
    <property type="entry name" value="DUF5719"/>
</dbReference>
<dbReference type="RefSeq" id="WP_095673830.1">
    <property type="nucleotide sequence ID" value="NZ_CP016773.1"/>
</dbReference>
<keyword evidence="1" id="KW-0732">Signal</keyword>
<sequence length="433" mass="45346">MKNRRVLILAVATAATVFLSNILNFTASTSRFNESYPAVVCPPNISGLTTAISLTSPKTLVRKTGTSSMKTAEVGFRRYAVAAQSAVIEAGPVTPVVWQVRKGVWAGAVPCSAPIASQWFVGAIADITSKGSLNIVNSGLGRALVEITLFNENGELAPRSISLKPNSYASLSLATLAPGSKEIAIHLLSRSGRVNGFLIDERGKGLQALGGDLVNSTGDATKTLQIPAIPQQTGRNSSTPHTLRLLVPGDVDARISAEIRSTDGTFSPVGINGRTIAHKKVVEIPMDITMASGKFALHITSDQPILGSVFSRTLSGGKRDFVWSTGASQLSEFTLATTGLAPTLVFTGKRVKVTLDLTYTNGKSKSVKIDAEDIATFVVSSSVRSVSFSQISTGTSGAALITSKSGYGYIPLNPGSVLTKSSIPASNIRVLNP</sequence>
<dbReference type="Proteomes" id="UP000217215">
    <property type="component" value="Chromosome"/>
</dbReference>
<organism evidence="2 3">
    <name type="scientific">Candidatus Planktophila sulfonica</name>
    <dbReference type="NCBI Taxonomy" id="1884904"/>
    <lineage>
        <taxon>Bacteria</taxon>
        <taxon>Bacillati</taxon>
        <taxon>Actinomycetota</taxon>
        <taxon>Actinomycetes</taxon>
        <taxon>Candidatus Nanopelagicales</taxon>
        <taxon>Candidatus Nanopelagicaceae</taxon>
        <taxon>Candidatus Planktophila</taxon>
    </lineage>
</organism>
<protein>
    <submittedName>
        <fullName evidence="2">Uncharacterized protein</fullName>
    </submittedName>
</protein>
<gene>
    <name evidence="2" type="ORF">A1sIA56_04980</name>
</gene>
<evidence type="ECO:0000313" key="3">
    <source>
        <dbReference type="Proteomes" id="UP000217215"/>
    </source>
</evidence>
<feature type="chain" id="PRO_5013145916" evidence="1">
    <location>
        <begin position="28"/>
        <end position="433"/>
    </location>
</feature>
<accession>A0A249KHJ2</accession>
<proteinExistence type="predicted"/>
<keyword evidence="3" id="KW-1185">Reference proteome</keyword>